<keyword evidence="2" id="KW-1185">Reference proteome</keyword>
<evidence type="ECO:0000313" key="1">
    <source>
        <dbReference type="EMBL" id="MBT0653448.1"/>
    </source>
</evidence>
<gene>
    <name evidence="1" type="ORF">KI810_10310</name>
</gene>
<proteinExistence type="predicted"/>
<dbReference type="Proteomes" id="UP000756860">
    <property type="component" value="Unassembled WGS sequence"/>
</dbReference>
<evidence type="ECO:0000313" key="2">
    <source>
        <dbReference type="Proteomes" id="UP000756860"/>
    </source>
</evidence>
<accession>A0ABS5SDJ7</accession>
<reference evidence="1 2" key="1">
    <citation type="submission" date="2021-05" db="EMBL/GenBank/DDBJ databases">
        <title>The draft genome of Geobacter luticola JCM 17780.</title>
        <authorList>
            <person name="Xu Z."/>
            <person name="Masuda Y."/>
            <person name="Itoh H."/>
            <person name="Senoo K."/>
        </authorList>
    </citation>
    <scope>NUCLEOTIDE SEQUENCE [LARGE SCALE GENOMIC DNA]</scope>
    <source>
        <strain evidence="1 2">JCM 17780</strain>
    </source>
</reference>
<sequence length="142" mass="16972">MKWLNSVYPYNTRYEGSYPFQKHYYKEVGNLKDTGEEFDCAKFLDTLPEVKFWVRNIERRERHSFWLQTTTDRFYPDFVCMLNDGRFLVVEYKGENLWTNDDSKEKRTLGELWEKRSGGTCLFIMPKGKDLEAIVGKICNPI</sequence>
<dbReference type="EMBL" id="JAHCVK010000003">
    <property type="protein sequence ID" value="MBT0653448.1"/>
    <property type="molecule type" value="Genomic_DNA"/>
</dbReference>
<organism evidence="1 2">
    <name type="scientific">Geomobilimonas luticola</name>
    <dbReference type="NCBI Taxonomy" id="1114878"/>
    <lineage>
        <taxon>Bacteria</taxon>
        <taxon>Pseudomonadati</taxon>
        <taxon>Thermodesulfobacteriota</taxon>
        <taxon>Desulfuromonadia</taxon>
        <taxon>Geobacterales</taxon>
        <taxon>Geobacteraceae</taxon>
        <taxon>Geomobilimonas</taxon>
    </lineage>
</organism>
<name>A0ABS5SDJ7_9BACT</name>
<comment type="caution">
    <text evidence="1">The sequence shown here is derived from an EMBL/GenBank/DDBJ whole genome shotgun (WGS) entry which is preliminary data.</text>
</comment>
<protein>
    <submittedName>
        <fullName evidence="1">Uncharacterized protein</fullName>
    </submittedName>
</protein>
<dbReference type="RefSeq" id="WP_214175443.1">
    <property type="nucleotide sequence ID" value="NZ_JAHCVK010000003.1"/>
</dbReference>